<accession>A0ABX8TYV9</accession>
<gene>
    <name evidence="2" type="ORF">Nocox_14100</name>
</gene>
<evidence type="ECO:0000256" key="1">
    <source>
        <dbReference type="SAM" id="SignalP"/>
    </source>
</evidence>
<evidence type="ECO:0008006" key="4">
    <source>
        <dbReference type="Google" id="ProtNLM"/>
    </source>
</evidence>
<dbReference type="Proteomes" id="UP000824681">
    <property type="component" value="Chromosome"/>
</dbReference>
<reference evidence="2 3" key="1">
    <citation type="journal article" date="2021" name="ACS Chem. Biol.">
        <title>Genomic-Led Discovery of a Novel Glycopeptide Antibiotic by Nonomuraea coxensis DSM 45129.</title>
        <authorList>
            <person name="Yushchuk O."/>
            <person name="Vior N.M."/>
            <person name="Andreo-Vidal A."/>
            <person name="Berini F."/>
            <person name="Ruckert C."/>
            <person name="Busche T."/>
            <person name="Binda E."/>
            <person name="Kalinowski J."/>
            <person name="Truman A.W."/>
            <person name="Marinelli F."/>
        </authorList>
    </citation>
    <scope>NUCLEOTIDE SEQUENCE [LARGE SCALE GENOMIC DNA]</scope>
    <source>
        <strain evidence="2 3">DSM 45129</strain>
    </source>
</reference>
<feature type="signal peptide" evidence="1">
    <location>
        <begin position="1"/>
        <end position="26"/>
    </location>
</feature>
<organism evidence="2 3">
    <name type="scientific">Nonomuraea coxensis DSM 45129</name>
    <dbReference type="NCBI Taxonomy" id="1122611"/>
    <lineage>
        <taxon>Bacteria</taxon>
        <taxon>Bacillati</taxon>
        <taxon>Actinomycetota</taxon>
        <taxon>Actinomycetes</taxon>
        <taxon>Streptosporangiales</taxon>
        <taxon>Streptosporangiaceae</taxon>
        <taxon>Nonomuraea</taxon>
    </lineage>
</organism>
<dbReference type="RefSeq" id="WP_084685868.1">
    <property type="nucleotide sequence ID" value="NZ_CP068985.1"/>
</dbReference>
<dbReference type="EMBL" id="CP068985">
    <property type="protein sequence ID" value="QYC40436.1"/>
    <property type="molecule type" value="Genomic_DNA"/>
</dbReference>
<feature type="chain" id="PRO_5046013071" description="SdpC family antimicrobial peptide" evidence="1">
    <location>
        <begin position="27"/>
        <end position="208"/>
    </location>
</feature>
<evidence type="ECO:0000313" key="2">
    <source>
        <dbReference type="EMBL" id="QYC40436.1"/>
    </source>
</evidence>
<dbReference type="InterPro" id="IPR023888">
    <property type="entry name" value="SdpC-like"/>
</dbReference>
<sequence>MRKSRMLAVSLAALAVVAAGAVPVNAAGAAPAGPAAAVSQHGYDGKTVYRGLILGIGPVAEKFPEIGRPAGGVSPVQAQFADQLIAAVEKQDPGFFTTFGQDMASGDRVRIDRAFTSAQNVTRAAMAERFGLKSQSTAAAQSSGLAIWVVAVYLGNVYEIVNVYKVANAVRESNVYEIENWTESVVSKDMARLDRERFVNLVAERLSA</sequence>
<keyword evidence="3" id="KW-1185">Reference proteome</keyword>
<evidence type="ECO:0000313" key="3">
    <source>
        <dbReference type="Proteomes" id="UP000824681"/>
    </source>
</evidence>
<protein>
    <recommendedName>
        <fullName evidence="4">SdpC family antimicrobial peptide</fullName>
    </recommendedName>
</protein>
<proteinExistence type="predicted"/>
<keyword evidence="1" id="KW-0732">Signal</keyword>
<name>A0ABX8TYV9_9ACTN</name>
<dbReference type="Pfam" id="PF26137">
    <property type="entry name" value="Toxin_SdpC"/>
    <property type="match status" value="1"/>
</dbReference>